<evidence type="ECO:0000256" key="7">
    <source>
        <dbReference type="ARBA" id="ARBA00023014"/>
    </source>
</evidence>
<gene>
    <name evidence="10" type="ORF">ACFO5Q_03010</name>
</gene>
<dbReference type="CDD" id="cd01335">
    <property type="entry name" value="Radical_SAM"/>
    <property type="match status" value="1"/>
</dbReference>
<keyword evidence="3" id="KW-0808">Transferase</keyword>
<dbReference type="Gene3D" id="3.20.20.70">
    <property type="entry name" value="Aldolase class I"/>
    <property type="match status" value="1"/>
</dbReference>
<protein>
    <submittedName>
        <fullName evidence="10">B12-binding domain-containing radical SAM protein</fullName>
    </submittedName>
</protein>
<keyword evidence="11" id="KW-1185">Reference proteome</keyword>
<dbReference type="InterPro" id="IPR058240">
    <property type="entry name" value="rSAM_sf"/>
</dbReference>
<evidence type="ECO:0000256" key="1">
    <source>
        <dbReference type="ARBA" id="ARBA00001966"/>
    </source>
</evidence>
<dbReference type="PROSITE" id="PS51332">
    <property type="entry name" value="B12_BINDING"/>
    <property type="match status" value="1"/>
</dbReference>
<dbReference type="SFLD" id="SFLDG01082">
    <property type="entry name" value="B12-binding_domain_containing"/>
    <property type="match status" value="1"/>
</dbReference>
<dbReference type="RefSeq" id="WP_068147815.1">
    <property type="nucleotide sequence ID" value="NZ_JBHSCR010000001.1"/>
</dbReference>
<dbReference type="InterPro" id="IPR006158">
    <property type="entry name" value="Cobalamin-bd"/>
</dbReference>
<dbReference type="Gene3D" id="3.40.50.280">
    <property type="entry name" value="Cobalamin-binding domain"/>
    <property type="match status" value="1"/>
</dbReference>
<dbReference type="PANTHER" id="PTHR43409">
    <property type="entry name" value="ANAEROBIC MAGNESIUM-PROTOPORPHYRIN IX MONOMETHYL ESTER CYCLASE-RELATED"/>
    <property type="match status" value="1"/>
</dbReference>
<keyword evidence="4" id="KW-0949">S-adenosyl-L-methionine</keyword>
<keyword evidence="5" id="KW-0479">Metal-binding</keyword>
<dbReference type="InterPro" id="IPR006638">
    <property type="entry name" value="Elp3/MiaA/NifB-like_rSAM"/>
</dbReference>
<name>A0ABV8U7J8_9PROT</name>
<keyword evidence="6" id="KW-0408">Iron</keyword>
<keyword evidence="7" id="KW-0411">Iron-sulfur</keyword>
<dbReference type="Pfam" id="PF04055">
    <property type="entry name" value="Radical_SAM"/>
    <property type="match status" value="1"/>
</dbReference>
<evidence type="ECO:0000256" key="6">
    <source>
        <dbReference type="ARBA" id="ARBA00023004"/>
    </source>
</evidence>
<evidence type="ECO:0000256" key="4">
    <source>
        <dbReference type="ARBA" id="ARBA00022691"/>
    </source>
</evidence>
<dbReference type="InterPro" id="IPR007197">
    <property type="entry name" value="rSAM"/>
</dbReference>
<evidence type="ECO:0000256" key="3">
    <source>
        <dbReference type="ARBA" id="ARBA00022679"/>
    </source>
</evidence>
<evidence type="ECO:0000259" key="8">
    <source>
        <dbReference type="PROSITE" id="PS51332"/>
    </source>
</evidence>
<dbReference type="InterPro" id="IPR013785">
    <property type="entry name" value="Aldolase_TIM"/>
</dbReference>
<dbReference type="Pfam" id="PF02310">
    <property type="entry name" value="B12-binding"/>
    <property type="match status" value="1"/>
</dbReference>
<dbReference type="PANTHER" id="PTHR43409:SF7">
    <property type="entry name" value="BLL1977 PROTEIN"/>
    <property type="match status" value="1"/>
</dbReference>
<comment type="caution">
    <text evidence="10">The sequence shown here is derived from an EMBL/GenBank/DDBJ whole genome shotgun (WGS) entry which is preliminary data.</text>
</comment>
<sequence length="472" mass="53850">MKILLINPPCGDHTIGLKNIAKIEPLNLELLGAMVGDRHEVRLVDMEVAPRDLDSMLREFIPDIVGVTSEVVHVETAKRALARARLAAPRCVTVVGGHHPTVWPQDFLDPVIDLVVRGEGTEAFRDICDTVADGGRTFHHIDGLMIREGDALTPTKPRPLPRTLDHQPMPDRSLTARYRHKYFYLWERRIAAVRSSVGCSFPCIFCSCRVYSHGGFIPRSPELLLEEIAGLEEEFVYLCDDHAFHDPERMWKLGEMLLSAGIKKRYFTYARVDSIVENRELFALWARAGLQLVMSGLESLDYEALKRTGKRVEKGRDEEALAILDDLGIGMSAGFLVEPHFEEKDFLAIDDYVKRHPAILLTEFTPLTPLPGTPLYRKVEPDLVSTDRQLYDLQHFLLPTETPPKQLYQLMRQAYARVIRRAALKLGLWRPGNWSWHYIRMFVGLMRNYKALKEAHLHIPQPEPKPELEDVG</sequence>
<dbReference type="InterPro" id="IPR051198">
    <property type="entry name" value="BchE-like"/>
</dbReference>
<reference evidence="11" key="1">
    <citation type="journal article" date="2019" name="Int. J. Syst. Evol. Microbiol.">
        <title>The Global Catalogue of Microorganisms (GCM) 10K type strain sequencing project: providing services to taxonomists for standard genome sequencing and annotation.</title>
        <authorList>
            <consortium name="The Broad Institute Genomics Platform"/>
            <consortium name="The Broad Institute Genome Sequencing Center for Infectious Disease"/>
            <person name="Wu L."/>
            <person name="Ma J."/>
        </authorList>
    </citation>
    <scope>NUCLEOTIDE SEQUENCE [LARGE SCALE GENOMIC DNA]</scope>
    <source>
        <strain evidence="11">CGMCC 1.15304</strain>
    </source>
</reference>
<dbReference type="SMART" id="SM00729">
    <property type="entry name" value="Elp3"/>
    <property type="match status" value="1"/>
</dbReference>
<dbReference type="Proteomes" id="UP001595776">
    <property type="component" value="Unassembled WGS sequence"/>
</dbReference>
<feature type="domain" description="Radical SAM core" evidence="9">
    <location>
        <begin position="185"/>
        <end position="401"/>
    </location>
</feature>
<dbReference type="PROSITE" id="PS51918">
    <property type="entry name" value="RADICAL_SAM"/>
    <property type="match status" value="1"/>
</dbReference>
<comment type="cofactor">
    <cofactor evidence="1">
        <name>[4Fe-4S] cluster</name>
        <dbReference type="ChEBI" id="CHEBI:49883"/>
    </cofactor>
</comment>
<dbReference type="SUPFAM" id="SSF102114">
    <property type="entry name" value="Radical SAM enzymes"/>
    <property type="match status" value="1"/>
</dbReference>
<evidence type="ECO:0000313" key="11">
    <source>
        <dbReference type="Proteomes" id="UP001595776"/>
    </source>
</evidence>
<dbReference type="InterPro" id="IPR034466">
    <property type="entry name" value="Methyltransferase_Class_B"/>
</dbReference>
<dbReference type="EMBL" id="JBHSCR010000001">
    <property type="protein sequence ID" value="MFC4346814.1"/>
    <property type="molecule type" value="Genomic_DNA"/>
</dbReference>
<dbReference type="SFLD" id="SFLDG01123">
    <property type="entry name" value="methyltransferase_(Class_B)"/>
    <property type="match status" value="1"/>
</dbReference>
<proteinExistence type="predicted"/>
<dbReference type="SFLD" id="SFLDS00029">
    <property type="entry name" value="Radical_SAM"/>
    <property type="match status" value="1"/>
</dbReference>
<evidence type="ECO:0000256" key="2">
    <source>
        <dbReference type="ARBA" id="ARBA00022603"/>
    </source>
</evidence>
<evidence type="ECO:0000259" key="9">
    <source>
        <dbReference type="PROSITE" id="PS51918"/>
    </source>
</evidence>
<feature type="domain" description="B12-binding" evidence="8">
    <location>
        <begin position="1"/>
        <end position="138"/>
    </location>
</feature>
<organism evidence="10 11">
    <name type="scientific">Kordiimonas lipolytica</name>
    <dbReference type="NCBI Taxonomy" id="1662421"/>
    <lineage>
        <taxon>Bacteria</taxon>
        <taxon>Pseudomonadati</taxon>
        <taxon>Pseudomonadota</taxon>
        <taxon>Alphaproteobacteria</taxon>
        <taxon>Kordiimonadales</taxon>
        <taxon>Kordiimonadaceae</taxon>
        <taxon>Kordiimonas</taxon>
    </lineage>
</organism>
<evidence type="ECO:0000256" key="5">
    <source>
        <dbReference type="ARBA" id="ARBA00022723"/>
    </source>
</evidence>
<keyword evidence="2" id="KW-0489">Methyltransferase</keyword>
<evidence type="ECO:0000313" key="10">
    <source>
        <dbReference type="EMBL" id="MFC4346814.1"/>
    </source>
</evidence>
<accession>A0ABV8U7J8</accession>